<dbReference type="NCBIfam" id="NF033681">
    <property type="entry name" value="ExeM_NucH_DNase"/>
    <property type="match status" value="1"/>
</dbReference>
<dbReference type="InterPro" id="IPR036691">
    <property type="entry name" value="Endo/exonu/phosph_ase_sf"/>
</dbReference>
<reference evidence="3 4" key="1">
    <citation type="submission" date="2019-08" db="EMBL/GenBank/DDBJ databases">
        <title>Agrococcus lahaulensis sp. nov., isolated from a cold desert of the Indian Himalayas.</title>
        <authorList>
            <person name="Qu J.H."/>
        </authorList>
    </citation>
    <scope>NUCLEOTIDE SEQUENCE [LARGE SCALE GENOMIC DNA]</scope>
    <source>
        <strain evidence="3 4">NS18</strain>
    </source>
</reference>
<evidence type="ECO:0000313" key="3">
    <source>
        <dbReference type="EMBL" id="KAA6434990.1"/>
    </source>
</evidence>
<gene>
    <name evidence="3" type="ORF">FQ330_04290</name>
</gene>
<comment type="caution">
    <text evidence="3">The sequence shown here is derived from an EMBL/GenBank/DDBJ whole genome shotgun (WGS) entry which is preliminary data.</text>
</comment>
<evidence type="ECO:0000256" key="2">
    <source>
        <dbReference type="SAM" id="SignalP"/>
    </source>
</evidence>
<dbReference type="Gene3D" id="3.60.10.10">
    <property type="entry name" value="Endonuclease/exonuclease/phosphatase"/>
    <property type="match status" value="1"/>
</dbReference>
<organism evidence="3 4">
    <name type="scientific">Agrococcus sediminis</name>
    <dbReference type="NCBI Taxonomy" id="2599924"/>
    <lineage>
        <taxon>Bacteria</taxon>
        <taxon>Bacillati</taxon>
        <taxon>Actinomycetota</taxon>
        <taxon>Actinomycetes</taxon>
        <taxon>Micrococcales</taxon>
        <taxon>Microbacteriaceae</taxon>
        <taxon>Agrococcus</taxon>
    </lineage>
</organism>
<dbReference type="PANTHER" id="PTHR42834">
    <property type="entry name" value="ENDONUCLEASE/EXONUCLEASE/PHOSPHATASE FAMILY PROTEIN (AFU_ORTHOLOGUE AFUA_3G09210)"/>
    <property type="match status" value="1"/>
</dbReference>
<keyword evidence="3" id="KW-0255">Endonuclease</keyword>
<keyword evidence="4" id="KW-1185">Reference proteome</keyword>
<feature type="region of interest" description="Disordered" evidence="1">
    <location>
        <begin position="788"/>
        <end position="830"/>
    </location>
</feature>
<name>A0A5M8QJ62_9MICO</name>
<dbReference type="Proteomes" id="UP000323221">
    <property type="component" value="Unassembled WGS sequence"/>
</dbReference>
<dbReference type="PANTHER" id="PTHR42834:SF1">
    <property type="entry name" value="ENDONUCLEASE_EXONUCLEASE_PHOSPHATASE FAMILY PROTEIN (AFU_ORTHOLOGUE AFUA_3G09210)"/>
    <property type="match status" value="1"/>
</dbReference>
<dbReference type="EMBL" id="VOIR01000012">
    <property type="protein sequence ID" value="KAA6434990.1"/>
    <property type="molecule type" value="Genomic_DNA"/>
</dbReference>
<proteinExistence type="predicted"/>
<keyword evidence="3" id="KW-0378">Hydrolase</keyword>
<dbReference type="CDD" id="cd04486">
    <property type="entry name" value="YhcR_OBF_like"/>
    <property type="match status" value="1"/>
</dbReference>
<dbReference type="InterPro" id="IPR047971">
    <property type="entry name" value="ExeM-like"/>
</dbReference>
<accession>A0A5M8QJ62</accession>
<evidence type="ECO:0000313" key="4">
    <source>
        <dbReference type="Proteomes" id="UP000323221"/>
    </source>
</evidence>
<dbReference type="OrthoDB" id="1016457at2"/>
<protein>
    <submittedName>
        <fullName evidence="3">ExeM/NucH family extracellular endonuclease</fullName>
    </submittedName>
</protein>
<dbReference type="SUPFAM" id="SSF56219">
    <property type="entry name" value="DNase I-like"/>
    <property type="match status" value="1"/>
</dbReference>
<keyword evidence="3" id="KW-0540">Nuclease</keyword>
<dbReference type="RefSeq" id="WP_146355564.1">
    <property type="nucleotide sequence ID" value="NZ_VOIR01000012.1"/>
</dbReference>
<evidence type="ECO:0000256" key="1">
    <source>
        <dbReference type="SAM" id="MobiDB-lite"/>
    </source>
</evidence>
<keyword evidence="2" id="KW-0732">Signal</keyword>
<dbReference type="GO" id="GO:0004519">
    <property type="term" value="F:endonuclease activity"/>
    <property type="evidence" value="ECO:0007669"/>
    <property type="project" value="UniProtKB-KW"/>
</dbReference>
<dbReference type="AlphaFoldDB" id="A0A5M8QJ62"/>
<feature type="chain" id="PRO_5024390157" evidence="2">
    <location>
        <begin position="28"/>
        <end position="830"/>
    </location>
</feature>
<feature type="signal peptide" evidence="2">
    <location>
        <begin position="1"/>
        <end position="27"/>
    </location>
</feature>
<sequence>MRARTLLGTGTVAALALTGIVTAPAHAAGHPVINEFSANITGTDIEYIEILADPGTDVSGHSLLVVKGDTGTQQGLVLQSNPAPALDADGRGTLQYPVNGIQNGSVSLLLVDGTAAVGSSVDADLDGTIDAGVAFTVVDAIALLDGGSGDLGWGTALAPSFDGGSFTVGGASRVPDGVDTDAPSDWVRNDYDGAGLAGYTGTISAGEAYNTPGAANEVFEAEEPPVELTCEADATAIGAVQGAGDSTPVEGTTVTVRGTVTGDWQSGGFNGFTLQDAGDGDAATSDGIFVYAPSSPDVAAGDLVQVTGTAAEHYGMTQVSNASVLDCGDGALPAPVELTLPVADHEPTESMLVTLPQTLSILEYYSYGRYGQVVVGTERQMQPTAVADPGSAEAAAIAATNAANRITIDDGRSTQNPDPAIHPGNLAEFTLENDFRGGDTITGITGVLDWRFDTWAIQPTAAGTYAEVNSREASPEIAGATLEVASFNVLNYFTTLGSRGAQTAEELARQEAKIVAAITELDSAVVGLLEIENNDGAALDALVAALNEAAGPNADGSARWAGIDTGTLGTDEITTAIIYQPALVSPEGAHAVLDSSVDPRFDTTKNRPALAQSFRDLATDRILTVAVNHLKSKGSACEGDTGEPEQGNCNDVRTAAAEALADWLATGPTGVESDGSLIIGDLNSYDHEDPIAALAAAGWTDLLAQFQGEEEYTYVFDGQLGYLDYGLADAEMLPYVVGADAWHANADETSLIDYSMQFKQAAQDALFAPDPYRASDHDAVVIGLAFPEDEPEEPGTGGHPVFGDAHPVHGDDHPGQGFGKGKGPGAPRAV</sequence>